<protein>
    <submittedName>
        <fullName evidence="1">Uncharacterized protein</fullName>
    </submittedName>
</protein>
<accession>A0A7X6D8D8</accession>
<name>A0A7X6D8D8_9ENTE</name>
<dbReference type="Proteomes" id="UP000521358">
    <property type="component" value="Unassembled WGS sequence"/>
</dbReference>
<dbReference type="EMBL" id="JAAVMB010000003">
    <property type="protein sequence ID" value="NKC67353.1"/>
    <property type="molecule type" value="Genomic_DNA"/>
</dbReference>
<dbReference type="RefSeq" id="WP_167806568.1">
    <property type="nucleotide sequence ID" value="NZ_JAAVMB010000003.1"/>
</dbReference>
<comment type="caution">
    <text evidence="1">The sequence shown here is derived from an EMBL/GenBank/DDBJ whole genome shotgun (WGS) entry which is preliminary data.</text>
</comment>
<evidence type="ECO:0000313" key="1">
    <source>
        <dbReference type="EMBL" id="NKC67353.1"/>
    </source>
</evidence>
<evidence type="ECO:0000313" key="2">
    <source>
        <dbReference type="Proteomes" id="UP000521358"/>
    </source>
</evidence>
<gene>
    <name evidence="1" type="ORF">HED35_04570</name>
</gene>
<reference evidence="1 2" key="1">
    <citation type="submission" date="2020-03" db="EMBL/GenBank/DDBJ databases">
        <title>Bacterial samples isolated from urine from healthy bovine heifers (Gyr breed).</title>
        <authorList>
            <person name="Giannattasio-Ferraz S."/>
            <person name="Maskeri L."/>
            <person name="Penido A."/>
            <person name="Barbosa-Stancioli E.F."/>
            <person name="Putonti C."/>
        </authorList>
    </citation>
    <scope>NUCLEOTIDE SEQUENCE [LARGE SCALE GENOMIC DNA]</scope>
    <source>
        <strain evidence="1 2">UFMG-H7</strain>
    </source>
</reference>
<organism evidence="1 2">
    <name type="scientific">Vagococcus fluvialis</name>
    <dbReference type="NCBI Taxonomy" id="2738"/>
    <lineage>
        <taxon>Bacteria</taxon>
        <taxon>Bacillati</taxon>
        <taxon>Bacillota</taxon>
        <taxon>Bacilli</taxon>
        <taxon>Lactobacillales</taxon>
        <taxon>Enterococcaceae</taxon>
        <taxon>Vagococcus</taxon>
    </lineage>
</organism>
<sequence>MAVILDVSDYRLLQYSTVIDETSDCRVLEIFQDERKNGLTDFELEEKYDNSVVVFINQNKESWLSLARKEWRHARTIKKQKKIPCDLCDTSHNLMCFVSNRKNNLELNVGGTCVTTFGDEISKEHNGFIKNAQEQHNFEKIQKVLPTIRSDSENWNKYLDKTSIIIPDNLSKRYKDIGRNLRGKLNNAIKQADNEKLIHQMELLLLEGEEVKKQINRYCVSHENDEFILTRELYLDIKKTQPTTSSYVIELLTNQPVVAITYQTAHRIQSELFLKKILFKIKLKLESIEILDVINGYVYYSLLKKQGYVFKTPTSIFLISFGQIAFDSCYVINEKMAIQEISNSTEIDIPKSSANVYDIFETKINKKSDYKLYNPNKDKKLNAPIKTQIKNINSEMNNIKVINDIKNNILNEWERVQKVNDESDLFYDRLNFYNTIDSNKYFLSLFKFEQVLNRKKLFHQYNSFSSKILKVSRFYQAVGYEKVSKDMEMLLQVEDYSNNVHSRNDMETLLLADIRVNKLQLEEKVKDLEGQILDYDLYKHEYVDFIDNEDNIYRVCKQEYILIARNYLLEVDSYSLNKLVKLIRASKKIDRDSYRRDAIISFEARLISV</sequence>
<proteinExistence type="predicted"/>
<dbReference type="AlphaFoldDB" id="A0A7X6D8D8"/>